<proteinExistence type="predicted"/>
<dbReference type="AlphaFoldDB" id="A0A3Q9UZY5"/>
<accession>A0A3Q9UZY5</accession>
<dbReference type="Proteomes" id="UP000285317">
    <property type="component" value="Chromosome"/>
</dbReference>
<dbReference type="EMBL" id="CP028137">
    <property type="protein sequence ID" value="AZZ53788.1"/>
    <property type="molecule type" value="Genomic_DNA"/>
</dbReference>
<dbReference type="KEGG" id="rfs:C1I64_18280"/>
<sequence length="61" mass="5850">MNRAVVPTTTRSPGARTNRPAIVVCTAGCSTAAVDVGVGVGVCVGVGVGVGVGVAAEIGRR</sequence>
<name>A0A3Q9UZY5_9MICO</name>
<evidence type="ECO:0000313" key="2">
    <source>
        <dbReference type="Proteomes" id="UP000285317"/>
    </source>
</evidence>
<reference evidence="1 2" key="1">
    <citation type="submission" date="2018-03" db="EMBL/GenBank/DDBJ databases">
        <title>Bacteriophage NCPPB3778 and a type I-E CRISPR drive the evolution of the US Biological Select Agent, Rathayibacter toxicus.</title>
        <authorList>
            <person name="Davis E.W.II."/>
            <person name="Tabima J.F."/>
            <person name="Weisberg A.J."/>
            <person name="Dantas Lopes L."/>
            <person name="Wiseman M.S."/>
            <person name="Wiseman M.S."/>
            <person name="Pupko T."/>
            <person name="Belcher M.S."/>
            <person name="Sechler A.J."/>
            <person name="Tancos M.A."/>
            <person name="Schroeder B.K."/>
            <person name="Murray T.D."/>
            <person name="Luster D.G."/>
            <person name="Schneider W.L."/>
            <person name="Rogers E."/>
            <person name="Andreote F.D."/>
            <person name="Grunwald N.J."/>
            <person name="Putnam M.L."/>
            <person name="Chang J.H."/>
        </authorList>
    </citation>
    <scope>NUCLEOTIDE SEQUENCE [LARGE SCALE GENOMIC DNA]</scope>
    <source>
        <strain evidence="1 2">DSM 15932</strain>
    </source>
</reference>
<gene>
    <name evidence="1" type="ORF">C1I64_18280</name>
</gene>
<protein>
    <submittedName>
        <fullName evidence="1">Uncharacterized protein</fullName>
    </submittedName>
</protein>
<evidence type="ECO:0000313" key="1">
    <source>
        <dbReference type="EMBL" id="AZZ53788.1"/>
    </source>
</evidence>
<organism evidence="1 2">
    <name type="scientific">Rathayibacter festucae DSM 15932</name>
    <dbReference type="NCBI Taxonomy" id="1328866"/>
    <lineage>
        <taxon>Bacteria</taxon>
        <taxon>Bacillati</taxon>
        <taxon>Actinomycetota</taxon>
        <taxon>Actinomycetes</taxon>
        <taxon>Micrococcales</taxon>
        <taxon>Microbacteriaceae</taxon>
        <taxon>Rathayibacter</taxon>
    </lineage>
</organism>